<name>A0ABQ9DZI1_TEGGR</name>
<reference evidence="1 2" key="1">
    <citation type="submission" date="2022-12" db="EMBL/GenBank/DDBJ databases">
        <title>Chromosome-level genome of Tegillarca granosa.</title>
        <authorList>
            <person name="Kim J."/>
        </authorList>
    </citation>
    <scope>NUCLEOTIDE SEQUENCE [LARGE SCALE GENOMIC DNA]</scope>
    <source>
        <strain evidence="1">Teg-2019</strain>
        <tissue evidence="1">Adductor muscle</tissue>
    </source>
</reference>
<accession>A0ABQ9DZI1</accession>
<keyword evidence="2" id="KW-1185">Reference proteome</keyword>
<organism evidence="1 2">
    <name type="scientific">Tegillarca granosa</name>
    <name type="common">Malaysian cockle</name>
    <name type="synonym">Anadara granosa</name>
    <dbReference type="NCBI Taxonomy" id="220873"/>
    <lineage>
        <taxon>Eukaryota</taxon>
        <taxon>Metazoa</taxon>
        <taxon>Spiralia</taxon>
        <taxon>Lophotrochozoa</taxon>
        <taxon>Mollusca</taxon>
        <taxon>Bivalvia</taxon>
        <taxon>Autobranchia</taxon>
        <taxon>Pteriomorphia</taxon>
        <taxon>Arcoida</taxon>
        <taxon>Arcoidea</taxon>
        <taxon>Arcidae</taxon>
        <taxon>Tegillarca</taxon>
    </lineage>
</organism>
<proteinExistence type="predicted"/>
<sequence>MTSSIVKNIIAVLKNITSCVNCFANIVTVEYIKLFSYFYQGFQFSLRKFVLKILVQFQKDGNEGSDWFQKDMWDGSCFVSKKYSWEGPCLVSEDIYLDGSVWFQKYNWVTDSFPGKIVGRVSCLVSEGWQGRFLFSFKRIVWTVLFSFGKLERNGSCFLEVYLGLCLVSELDSLGFLFCFTRIVTSGLVCSELCQR</sequence>
<gene>
    <name evidence="1" type="ORF">KUTeg_022701</name>
</gene>
<evidence type="ECO:0000313" key="1">
    <source>
        <dbReference type="EMBL" id="KAJ8298641.1"/>
    </source>
</evidence>
<evidence type="ECO:0000313" key="2">
    <source>
        <dbReference type="Proteomes" id="UP001217089"/>
    </source>
</evidence>
<comment type="caution">
    <text evidence="1">The sequence shown here is derived from an EMBL/GenBank/DDBJ whole genome shotgun (WGS) entry which is preliminary data.</text>
</comment>
<dbReference type="Proteomes" id="UP001217089">
    <property type="component" value="Unassembled WGS sequence"/>
</dbReference>
<dbReference type="EMBL" id="JARBDR010000921">
    <property type="protein sequence ID" value="KAJ8298641.1"/>
    <property type="molecule type" value="Genomic_DNA"/>
</dbReference>
<protein>
    <submittedName>
        <fullName evidence="1">Uncharacterized protein</fullName>
    </submittedName>
</protein>